<proteinExistence type="predicted"/>
<protein>
    <submittedName>
        <fullName evidence="2">Uncharacterized protein</fullName>
    </submittedName>
</protein>
<dbReference type="Proteomes" id="UP000663852">
    <property type="component" value="Unassembled WGS sequence"/>
</dbReference>
<dbReference type="AlphaFoldDB" id="A0A813XM97"/>
<evidence type="ECO:0000256" key="1">
    <source>
        <dbReference type="SAM" id="Phobius"/>
    </source>
</evidence>
<name>A0A813XM97_ADIRI</name>
<organism evidence="2 3">
    <name type="scientific">Adineta ricciae</name>
    <name type="common">Rotifer</name>
    <dbReference type="NCBI Taxonomy" id="249248"/>
    <lineage>
        <taxon>Eukaryota</taxon>
        <taxon>Metazoa</taxon>
        <taxon>Spiralia</taxon>
        <taxon>Gnathifera</taxon>
        <taxon>Rotifera</taxon>
        <taxon>Eurotatoria</taxon>
        <taxon>Bdelloidea</taxon>
        <taxon>Adinetida</taxon>
        <taxon>Adinetidae</taxon>
        <taxon>Adineta</taxon>
    </lineage>
</organism>
<keyword evidence="1" id="KW-1133">Transmembrane helix</keyword>
<reference evidence="2" key="1">
    <citation type="submission" date="2021-02" db="EMBL/GenBank/DDBJ databases">
        <authorList>
            <person name="Nowell W R."/>
        </authorList>
    </citation>
    <scope>NUCLEOTIDE SEQUENCE</scope>
</reference>
<keyword evidence="1" id="KW-0812">Transmembrane</keyword>
<evidence type="ECO:0000313" key="2">
    <source>
        <dbReference type="EMBL" id="CAF0870184.1"/>
    </source>
</evidence>
<comment type="caution">
    <text evidence="2">The sequence shown here is derived from an EMBL/GenBank/DDBJ whole genome shotgun (WGS) entry which is preliminary data.</text>
</comment>
<feature type="transmembrane region" description="Helical" evidence="1">
    <location>
        <begin position="75"/>
        <end position="102"/>
    </location>
</feature>
<feature type="transmembrane region" description="Helical" evidence="1">
    <location>
        <begin position="21"/>
        <end position="39"/>
    </location>
</feature>
<sequence length="259" mass="28603">MCLMSQAQRSNSTKFFDFTTKMHLVYRAIILTTFLALYIECQGGGGGGGGGAAGGGGSFIYHGGSDSSCTGSDCALITTVVFSIIGGIFALFVLIFGISYCVKRYRGLPRQTNVLFVENQMSKTNCEHQKCDLSIFKCGFWKSHYFQYGKWHGPCRFSLKFIGNSKTITGEGSDDVGKFTIRGVYSDQTGRLGLTKTYKKGTGNSSENLGHQVTIQLTWNQLNNRFEGTWYVQTSKYHGEDKFQLTFDAPHLSTVYGKV</sequence>
<evidence type="ECO:0000313" key="3">
    <source>
        <dbReference type="Proteomes" id="UP000663852"/>
    </source>
</evidence>
<dbReference type="OrthoDB" id="10041535at2759"/>
<dbReference type="EMBL" id="CAJNOJ010000026">
    <property type="protein sequence ID" value="CAF0870184.1"/>
    <property type="molecule type" value="Genomic_DNA"/>
</dbReference>
<gene>
    <name evidence="2" type="ORF">EDS130_LOCUS8252</name>
</gene>
<accession>A0A813XM97</accession>
<keyword evidence="1" id="KW-0472">Membrane</keyword>